<proteinExistence type="predicted"/>
<reference evidence="2" key="1">
    <citation type="submission" date="2018-05" db="EMBL/GenBank/DDBJ databases">
        <authorList>
            <person name="Lanie J.A."/>
            <person name="Ng W.-L."/>
            <person name="Kazmierczak K.M."/>
            <person name="Andrzejewski T.M."/>
            <person name="Davidsen T.M."/>
            <person name="Wayne K.J."/>
            <person name="Tettelin H."/>
            <person name="Glass J.I."/>
            <person name="Rusch D."/>
            <person name="Podicherti R."/>
            <person name="Tsui H.-C.T."/>
            <person name="Winkler M.E."/>
        </authorList>
    </citation>
    <scope>NUCLEOTIDE SEQUENCE</scope>
</reference>
<dbReference type="SUPFAM" id="SSF103025">
    <property type="entry name" value="Folate-binding domain"/>
    <property type="match status" value="1"/>
</dbReference>
<dbReference type="AlphaFoldDB" id="A0A382RCI9"/>
<dbReference type="Pfam" id="PF10396">
    <property type="entry name" value="TrmE_N"/>
    <property type="match status" value="1"/>
</dbReference>
<dbReference type="InterPro" id="IPR027266">
    <property type="entry name" value="TrmE/GcvT-like"/>
</dbReference>
<accession>A0A382RCI9</accession>
<protein>
    <recommendedName>
        <fullName evidence="1">GTP-binding protein TrmE N-terminal domain-containing protein</fullName>
    </recommendedName>
</protein>
<evidence type="ECO:0000259" key="1">
    <source>
        <dbReference type="Pfam" id="PF10396"/>
    </source>
</evidence>
<sequence>MFPYDQENIVAIATPPGIGALAVVRLSGKDLKPLYKDFTHKQPKNRFALFARIYHPINNNILDEAVVTYFESPGSYTG</sequence>
<dbReference type="EMBL" id="UINC01120534">
    <property type="protein sequence ID" value="SVC95080.1"/>
    <property type="molecule type" value="Genomic_DNA"/>
</dbReference>
<name>A0A382RCI9_9ZZZZ</name>
<dbReference type="InterPro" id="IPR018948">
    <property type="entry name" value="GTP-bd_TrmE_N"/>
</dbReference>
<feature type="domain" description="GTP-binding protein TrmE N-terminal" evidence="1">
    <location>
        <begin position="9"/>
        <end position="78"/>
    </location>
</feature>
<gene>
    <name evidence="2" type="ORF">METZ01_LOCUS347934</name>
</gene>
<dbReference type="Gene3D" id="3.30.1360.120">
    <property type="entry name" value="Probable tRNA modification gtpase trme, domain 1"/>
    <property type="match status" value="1"/>
</dbReference>
<evidence type="ECO:0000313" key="2">
    <source>
        <dbReference type="EMBL" id="SVC95080.1"/>
    </source>
</evidence>
<feature type="non-terminal residue" evidence="2">
    <location>
        <position position="78"/>
    </location>
</feature>
<organism evidence="2">
    <name type="scientific">marine metagenome</name>
    <dbReference type="NCBI Taxonomy" id="408172"/>
    <lineage>
        <taxon>unclassified sequences</taxon>
        <taxon>metagenomes</taxon>
        <taxon>ecological metagenomes</taxon>
    </lineage>
</organism>